<organism evidence="1">
    <name type="scientific">uncultured marine virus</name>
    <dbReference type="NCBI Taxonomy" id="186617"/>
    <lineage>
        <taxon>Viruses</taxon>
        <taxon>environmental samples</taxon>
    </lineage>
</organism>
<accession>A0A0F7L691</accession>
<dbReference type="EMBL" id="KR029584">
    <property type="protein sequence ID" value="AKH46541.1"/>
    <property type="molecule type" value="Genomic_DNA"/>
</dbReference>
<sequence>MANCLDHILFHMQNILKPHDILFYTFQSRFFSVTCLVLFPNLPRTVHNLSSPLFGSINQYYLDHKLKSSSF</sequence>
<proteinExistence type="predicted"/>
<reference evidence="1" key="1">
    <citation type="journal article" date="2015" name="Front. Microbiol.">
        <title>Combining genomic sequencing methods to explore viral diversity and reveal potential virus-host interactions.</title>
        <authorList>
            <person name="Chow C.E."/>
            <person name="Winget D.M."/>
            <person name="White R.A.III."/>
            <person name="Hallam S.J."/>
            <person name="Suttle C.A."/>
        </authorList>
    </citation>
    <scope>NUCLEOTIDE SEQUENCE</scope>
    <source>
        <strain evidence="1">Anoxic3_9</strain>
    </source>
</reference>
<reference evidence="1" key="2">
    <citation type="submission" date="2015-03" db="EMBL/GenBank/DDBJ databases">
        <authorList>
            <person name="Chow C.-E.T."/>
            <person name="Winget D.M."/>
            <person name="White R.A.III."/>
            <person name="Hallam S.J."/>
            <person name="Suttle C.A."/>
        </authorList>
    </citation>
    <scope>NUCLEOTIDE SEQUENCE</scope>
    <source>
        <strain evidence="1">Anoxic3_9</strain>
    </source>
</reference>
<name>A0A0F7L691_9VIRU</name>
<evidence type="ECO:0000313" key="1">
    <source>
        <dbReference type="EMBL" id="AKH46541.1"/>
    </source>
</evidence>
<protein>
    <submittedName>
        <fullName evidence="1">Uncharacterized protein</fullName>
    </submittedName>
</protein>